<accession>A0A397S6K2</accession>
<keyword evidence="3" id="KW-1185">Reference proteome</keyword>
<dbReference type="InterPro" id="IPR012337">
    <property type="entry name" value="RNaseH-like_sf"/>
</dbReference>
<feature type="region of interest" description="Disordered" evidence="1">
    <location>
        <begin position="1"/>
        <end position="57"/>
    </location>
</feature>
<gene>
    <name evidence="2" type="ORF">C1645_840281</name>
</gene>
<dbReference type="STRING" id="658196.A0A397S6K2"/>
<dbReference type="AlphaFoldDB" id="A0A397S6K2"/>
<dbReference type="SUPFAM" id="SSF53098">
    <property type="entry name" value="Ribonuclease H-like"/>
    <property type="match status" value="1"/>
</dbReference>
<dbReference type="Proteomes" id="UP000265703">
    <property type="component" value="Unassembled WGS sequence"/>
</dbReference>
<reference evidence="2 3" key="1">
    <citation type="submission" date="2018-06" db="EMBL/GenBank/DDBJ databases">
        <title>Comparative genomics reveals the genomic features of Rhizophagus irregularis, R. cerebriforme, R. diaphanum and Gigaspora rosea, and their symbiotic lifestyle signature.</title>
        <authorList>
            <person name="Morin E."/>
            <person name="San Clemente H."/>
            <person name="Chen E.C.H."/>
            <person name="De La Providencia I."/>
            <person name="Hainaut M."/>
            <person name="Kuo A."/>
            <person name="Kohler A."/>
            <person name="Murat C."/>
            <person name="Tang N."/>
            <person name="Roy S."/>
            <person name="Loubradou J."/>
            <person name="Henrissat B."/>
            <person name="Grigoriev I.V."/>
            <person name="Corradi N."/>
            <person name="Roux C."/>
            <person name="Martin F.M."/>
        </authorList>
    </citation>
    <scope>NUCLEOTIDE SEQUENCE [LARGE SCALE GENOMIC DNA]</scope>
    <source>
        <strain evidence="2 3">DAOM 227022</strain>
    </source>
</reference>
<organism evidence="2 3">
    <name type="scientific">Glomus cerebriforme</name>
    <dbReference type="NCBI Taxonomy" id="658196"/>
    <lineage>
        <taxon>Eukaryota</taxon>
        <taxon>Fungi</taxon>
        <taxon>Fungi incertae sedis</taxon>
        <taxon>Mucoromycota</taxon>
        <taxon>Glomeromycotina</taxon>
        <taxon>Glomeromycetes</taxon>
        <taxon>Glomerales</taxon>
        <taxon>Glomeraceae</taxon>
        <taxon>Glomus</taxon>
    </lineage>
</organism>
<evidence type="ECO:0000256" key="1">
    <source>
        <dbReference type="SAM" id="MobiDB-lite"/>
    </source>
</evidence>
<protein>
    <recommendedName>
        <fullName evidence="4">hAT-like transposase RNase-H fold domain-containing protein</fullName>
    </recommendedName>
</protein>
<dbReference type="OrthoDB" id="2350995at2759"/>
<comment type="caution">
    <text evidence="2">The sequence shown here is derived from an EMBL/GenBank/DDBJ whole genome shotgun (WGS) entry which is preliminary data.</text>
</comment>
<proteinExistence type="predicted"/>
<feature type="compositionally biased region" description="Acidic residues" evidence="1">
    <location>
        <begin position="18"/>
        <end position="46"/>
    </location>
</feature>
<dbReference type="EMBL" id="QKYT01001215">
    <property type="protein sequence ID" value="RIA79617.1"/>
    <property type="molecule type" value="Genomic_DNA"/>
</dbReference>
<sequence length="151" mass="17477">MAEQTEEISSEKMMSDHEESDLNEFVDNDDRDDGGDKDDGDDEDEWNSVSQVSRGSETKLKLALTLLMTDDHLINALYPDKEDWISIKNTLLLLKPLERITKYLFTLSYPTMEDTCLIFLELKTYLEKYVKDDSFSQCTMAALISHKIDDY</sequence>
<evidence type="ECO:0000313" key="2">
    <source>
        <dbReference type="EMBL" id="RIA79617.1"/>
    </source>
</evidence>
<name>A0A397S6K2_9GLOM</name>
<evidence type="ECO:0008006" key="4">
    <source>
        <dbReference type="Google" id="ProtNLM"/>
    </source>
</evidence>
<evidence type="ECO:0000313" key="3">
    <source>
        <dbReference type="Proteomes" id="UP000265703"/>
    </source>
</evidence>